<evidence type="ECO:0000313" key="1">
    <source>
        <dbReference type="EMBL" id="OIV36202.1"/>
    </source>
</evidence>
<dbReference type="OrthoDB" id="6956709at2"/>
<reference evidence="1 2" key="1">
    <citation type="submission" date="2016-10" db="EMBL/GenBank/DDBJ databases">
        <title>Genome sequence of Streptomyces gilvigriseus MUSC 26.</title>
        <authorList>
            <person name="Lee L.-H."/>
            <person name="Ser H.-L."/>
        </authorList>
    </citation>
    <scope>NUCLEOTIDE SEQUENCE [LARGE SCALE GENOMIC DNA]</scope>
    <source>
        <strain evidence="1 2">MUSC 26</strain>
    </source>
</reference>
<name>A0A1J7C989_9ACTN</name>
<sequence>MRIAVTRSGGFAGLTRRAVLETAGRPDGARLEGLARRAVASAPAEGGGPGHGVPDGFHYEISAAGRTARCAEKSLNEAQQAVVDAVLRDGDPLP</sequence>
<gene>
    <name evidence="1" type="ORF">BIV57_17515</name>
</gene>
<comment type="caution">
    <text evidence="1">The sequence shown here is derived from an EMBL/GenBank/DDBJ whole genome shotgun (WGS) entry which is preliminary data.</text>
</comment>
<dbReference type="EMBL" id="MLCF01000108">
    <property type="protein sequence ID" value="OIV36202.1"/>
    <property type="molecule type" value="Genomic_DNA"/>
</dbReference>
<dbReference type="AlphaFoldDB" id="A0A1J7C989"/>
<protein>
    <recommendedName>
        <fullName evidence="3">Metalloprotease</fullName>
    </recommendedName>
</protein>
<organism evidence="1 2">
    <name type="scientific">Mangrovactinospora gilvigrisea</name>
    <dbReference type="NCBI Taxonomy" id="1428644"/>
    <lineage>
        <taxon>Bacteria</taxon>
        <taxon>Bacillati</taxon>
        <taxon>Actinomycetota</taxon>
        <taxon>Actinomycetes</taxon>
        <taxon>Kitasatosporales</taxon>
        <taxon>Streptomycetaceae</taxon>
        <taxon>Mangrovactinospora</taxon>
    </lineage>
</organism>
<proteinExistence type="predicted"/>
<keyword evidence="2" id="KW-1185">Reference proteome</keyword>
<evidence type="ECO:0000313" key="2">
    <source>
        <dbReference type="Proteomes" id="UP000243342"/>
    </source>
</evidence>
<evidence type="ECO:0008006" key="3">
    <source>
        <dbReference type="Google" id="ProtNLM"/>
    </source>
</evidence>
<dbReference type="Proteomes" id="UP000243342">
    <property type="component" value="Unassembled WGS sequence"/>
</dbReference>
<dbReference type="STRING" id="1428644.BIV57_17515"/>
<dbReference type="InterPro" id="IPR049457">
    <property type="entry name" value="Emfourin"/>
</dbReference>
<accession>A0A1J7C989</accession>
<dbReference type="Pfam" id="PF20242">
    <property type="entry name" value="Emfourin"/>
    <property type="match status" value="1"/>
</dbReference>
<dbReference type="RefSeq" id="WP_071657839.1">
    <property type="nucleotide sequence ID" value="NZ_MLCF01000108.1"/>
</dbReference>